<dbReference type="Proteomes" id="UP000614714">
    <property type="component" value="Unassembled WGS sequence"/>
</dbReference>
<dbReference type="PROSITE" id="PS50830">
    <property type="entry name" value="TNASE_3"/>
    <property type="match status" value="1"/>
</dbReference>
<protein>
    <submittedName>
        <fullName evidence="7">Thermonuclease family protein</fullName>
    </submittedName>
</protein>
<feature type="chain" id="PRO_5046896250" evidence="5">
    <location>
        <begin position="21"/>
        <end position="179"/>
    </location>
</feature>
<accession>A0ABS0YC69</accession>
<evidence type="ECO:0000256" key="2">
    <source>
        <dbReference type="ARBA" id="ARBA00022759"/>
    </source>
</evidence>
<dbReference type="EMBL" id="JAEMHL010000003">
    <property type="protein sequence ID" value="MBJ6749903.1"/>
    <property type="molecule type" value="Genomic_DNA"/>
</dbReference>
<dbReference type="Gene3D" id="2.40.50.90">
    <property type="match status" value="1"/>
</dbReference>
<dbReference type="SMART" id="SM00318">
    <property type="entry name" value="SNc"/>
    <property type="match status" value="1"/>
</dbReference>
<keyword evidence="8" id="KW-1185">Reference proteome</keyword>
<dbReference type="RefSeq" id="WP_199388448.1">
    <property type="nucleotide sequence ID" value="NZ_JAEMHL010000003.1"/>
</dbReference>
<proteinExistence type="predicted"/>
<name>A0ABS0YC69_9BACT</name>
<evidence type="ECO:0000313" key="7">
    <source>
        <dbReference type="EMBL" id="MBJ6749903.1"/>
    </source>
</evidence>
<comment type="caution">
    <text evidence="7">The sequence shown here is derived from an EMBL/GenBank/DDBJ whole genome shotgun (WGS) entry which is preliminary data.</text>
</comment>
<feature type="region of interest" description="Disordered" evidence="4">
    <location>
        <begin position="155"/>
        <end position="179"/>
    </location>
</feature>
<evidence type="ECO:0000259" key="6">
    <source>
        <dbReference type="PROSITE" id="PS50830"/>
    </source>
</evidence>
<keyword evidence="5" id="KW-0732">Signal</keyword>
<keyword evidence="1" id="KW-0540">Nuclease</keyword>
<evidence type="ECO:0000256" key="4">
    <source>
        <dbReference type="SAM" id="MobiDB-lite"/>
    </source>
</evidence>
<keyword evidence="2" id="KW-0255">Endonuclease</keyword>
<organism evidence="7 8">
    <name type="scientific">Geomonas anaerohicana</name>
    <dbReference type="NCBI Taxonomy" id="2798583"/>
    <lineage>
        <taxon>Bacteria</taxon>
        <taxon>Pseudomonadati</taxon>
        <taxon>Thermodesulfobacteriota</taxon>
        <taxon>Desulfuromonadia</taxon>
        <taxon>Geobacterales</taxon>
        <taxon>Geobacteraceae</taxon>
        <taxon>Geomonas</taxon>
    </lineage>
</organism>
<feature type="signal peptide" evidence="5">
    <location>
        <begin position="1"/>
        <end position="20"/>
    </location>
</feature>
<gene>
    <name evidence="7" type="ORF">JFN91_06725</name>
</gene>
<dbReference type="SUPFAM" id="SSF50199">
    <property type="entry name" value="Staphylococcal nuclease"/>
    <property type="match status" value="1"/>
</dbReference>
<dbReference type="InterPro" id="IPR035437">
    <property type="entry name" value="SNase_OB-fold_sf"/>
</dbReference>
<dbReference type="InterPro" id="IPR002071">
    <property type="entry name" value="Thermonucl_AS"/>
</dbReference>
<evidence type="ECO:0000256" key="1">
    <source>
        <dbReference type="ARBA" id="ARBA00022722"/>
    </source>
</evidence>
<sequence>MRLPFLIALVLALGTGPAWGKDPSRIIEGVVTKVSDGDTVQVQDALGAKVKVRLYGIDAPETEKKNRKTGRIFKPGQPFGEEAYQALKGMIGGQKVTVEVRDIDRYRRAVSVVRLGKRDINQDMVREGFAWAYRQYLDRPYASEYIRAEEEARRERRGLWRQGNPQPPWEFRKGLRGQQ</sequence>
<dbReference type="PROSITE" id="PS01123">
    <property type="entry name" value="TNASE_1"/>
    <property type="match status" value="1"/>
</dbReference>
<evidence type="ECO:0000313" key="8">
    <source>
        <dbReference type="Proteomes" id="UP000614714"/>
    </source>
</evidence>
<evidence type="ECO:0000256" key="5">
    <source>
        <dbReference type="SAM" id="SignalP"/>
    </source>
</evidence>
<feature type="domain" description="TNase-like" evidence="6">
    <location>
        <begin position="25"/>
        <end position="162"/>
    </location>
</feature>
<reference evidence="7 8" key="1">
    <citation type="submission" date="2020-12" db="EMBL/GenBank/DDBJ databases">
        <title>Geomonas sp. Red421, isolated from paddy soil.</title>
        <authorList>
            <person name="Xu Z."/>
            <person name="Zhang Z."/>
            <person name="Masuda Y."/>
            <person name="Itoh H."/>
            <person name="Senoo K."/>
        </authorList>
    </citation>
    <scope>NUCLEOTIDE SEQUENCE [LARGE SCALE GENOMIC DNA]</scope>
    <source>
        <strain evidence="7 8">Red421</strain>
    </source>
</reference>
<dbReference type="Pfam" id="PF00565">
    <property type="entry name" value="SNase"/>
    <property type="match status" value="1"/>
</dbReference>
<keyword evidence="3" id="KW-0378">Hydrolase</keyword>
<dbReference type="PANTHER" id="PTHR12302">
    <property type="entry name" value="EBNA2 BINDING PROTEIN P100"/>
    <property type="match status" value="1"/>
</dbReference>
<dbReference type="PANTHER" id="PTHR12302:SF3">
    <property type="entry name" value="SERINE_THREONINE-PROTEIN KINASE 31"/>
    <property type="match status" value="1"/>
</dbReference>
<evidence type="ECO:0000256" key="3">
    <source>
        <dbReference type="ARBA" id="ARBA00022801"/>
    </source>
</evidence>
<dbReference type="InterPro" id="IPR016071">
    <property type="entry name" value="Staphylococal_nuclease_OB-fold"/>
</dbReference>